<name>A0A419TAW1_9FIRM</name>
<dbReference type="InterPro" id="IPR012902">
    <property type="entry name" value="N_methyl_site"/>
</dbReference>
<evidence type="ECO:0008006" key="4">
    <source>
        <dbReference type="Google" id="ProtNLM"/>
    </source>
</evidence>
<evidence type="ECO:0000313" key="2">
    <source>
        <dbReference type="EMBL" id="RKD34587.1"/>
    </source>
</evidence>
<dbReference type="AlphaFoldDB" id="A0A419TAW1"/>
<dbReference type="Gene3D" id="3.30.700.10">
    <property type="entry name" value="Glycoprotein, Type 4 Pilin"/>
    <property type="match status" value="1"/>
</dbReference>
<protein>
    <recommendedName>
        <fullName evidence="4">Prepilin-type N-terminal cleavage/methylation domain-containing protein</fullName>
    </recommendedName>
</protein>
<dbReference type="NCBIfam" id="TIGR02532">
    <property type="entry name" value="IV_pilin_GFxxxE"/>
    <property type="match status" value="1"/>
</dbReference>
<feature type="transmembrane region" description="Helical" evidence="1">
    <location>
        <begin position="12"/>
        <end position="35"/>
    </location>
</feature>
<proteinExistence type="predicted"/>
<gene>
    <name evidence="2" type="ORF">BET03_01810</name>
</gene>
<keyword evidence="3" id="KW-1185">Reference proteome</keyword>
<dbReference type="Proteomes" id="UP000284177">
    <property type="component" value="Unassembled WGS sequence"/>
</dbReference>
<organism evidence="2 3">
    <name type="scientific">Thermohalobacter berrensis</name>
    <dbReference type="NCBI Taxonomy" id="99594"/>
    <lineage>
        <taxon>Bacteria</taxon>
        <taxon>Bacillati</taxon>
        <taxon>Bacillota</taxon>
        <taxon>Tissierellia</taxon>
        <taxon>Tissierellales</taxon>
        <taxon>Thermohalobacteraceae</taxon>
        <taxon>Thermohalobacter</taxon>
    </lineage>
</organism>
<evidence type="ECO:0000256" key="1">
    <source>
        <dbReference type="SAM" id="Phobius"/>
    </source>
</evidence>
<dbReference type="RefSeq" id="WP_120166638.1">
    <property type="nucleotide sequence ID" value="NZ_MCIB01000001.1"/>
</dbReference>
<comment type="caution">
    <text evidence="2">The sequence shown here is derived from an EMBL/GenBank/DDBJ whole genome shotgun (WGS) entry which is preliminary data.</text>
</comment>
<evidence type="ECO:0000313" key="3">
    <source>
        <dbReference type="Proteomes" id="UP000284177"/>
    </source>
</evidence>
<sequence length="130" mass="15152">MINLINNKRGVTLIEILLTLTILGIIIIPLTNLFVNTVKNNKRSEDLMIATSISQKYMERILSHQVIADEGDEFTEEDYKSFKVIVKEKIEKYRNEEDKEILYEIKLTVKKNDKVILDNITGYVIEEMTD</sequence>
<keyword evidence="1" id="KW-1133">Transmembrane helix</keyword>
<keyword evidence="1" id="KW-0812">Transmembrane</keyword>
<dbReference type="EMBL" id="MCIB01000001">
    <property type="protein sequence ID" value="RKD34587.1"/>
    <property type="molecule type" value="Genomic_DNA"/>
</dbReference>
<accession>A0A419TAW1</accession>
<reference evidence="2 3" key="1">
    <citation type="submission" date="2016-08" db="EMBL/GenBank/DDBJ databases">
        <title>Novel Firmicutes and Novel Genomes.</title>
        <authorList>
            <person name="Poppleton D.I."/>
            <person name="Gribaldo S."/>
        </authorList>
    </citation>
    <scope>NUCLEOTIDE SEQUENCE [LARGE SCALE GENOMIC DNA]</scope>
    <source>
        <strain evidence="2 3">CTT3</strain>
    </source>
</reference>
<dbReference type="Pfam" id="PF07963">
    <property type="entry name" value="N_methyl"/>
    <property type="match status" value="1"/>
</dbReference>
<keyword evidence="1" id="KW-0472">Membrane</keyword>